<protein>
    <recommendedName>
        <fullName evidence="2">6-bladed beta-propeller</fullName>
    </recommendedName>
</protein>
<proteinExistence type="predicted"/>
<dbReference type="EMBL" id="CACRUT010000015">
    <property type="protein sequence ID" value="VYU22064.1"/>
    <property type="molecule type" value="Genomic_DNA"/>
</dbReference>
<sequence length="379" mass="43695">MKYHNKILIICWCIICFSCNKPPQPENIRHIKVEFEDKSIESSSFLNEHKEISLSTPSNDAVIGSIERLLFSKNKIFIMDRGGNKVLMFDEKGNFLKSTAKMVGKGHNEYLRVIDAAIDNKNQKLYVHCDAPYQIMVFDLDLNLERIISLDFYMTEIAIDKQFLYGICIDSKNDSGYELIAIDKKHLKEKPRTIYSCTNFVSGRMTLGKSLTSFKDKVYASLPFDNRICVIQNGEIKTEYKIDFGNKGLDEHPIKKGINPRWFDKQYEDINWSIVNICNSDSILIFRTNKATNFIINKNTGICKAYESIHYENVPFSNSHIIPSEGTQNTLIYSVDYSVIDYTLKYAKEKNITVDSSVYEFAHKLNPDGNPMLIVWDIK</sequence>
<evidence type="ECO:0008006" key="2">
    <source>
        <dbReference type="Google" id="ProtNLM"/>
    </source>
</evidence>
<dbReference type="RefSeq" id="WP_412442666.1">
    <property type="nucleotide sequence ID" value="NZ_CACRUT010000015.1"/>
</dbReference>
<evidence type="ECO:0000313" key="1">
    <source>
        <dbReference type="EMBL" id="VYU22064.1"/>
    </source>
</evidence>
<dbReference type="Pfam" id="PF17170">
    <property type="entry name" value="DUF5128"/>
    <property type="match status" value="1"/>
</dbReference>
<name>A0A6N3D2H6_9BACT</name>
<gene>
    <name evidence="1" type="ORF">PCLFYP37_02228</name>
</gene>
<accession>A0A6N3D2H6</accession>
<dbReference type="InterPro" id="IPR011042">
    <property type="entry name" value="6-blade_b-propeller_TolB-like"/>
</dbReference>
<reference evidence="1" key="1">
    <citation type="submission" date="2019-11" db="EMBL/GenBank/DDBJ databases">
        <authorList>
            <person name="Feng L."/>
        </authorList>
    </citation>
    <scope>NUCLEOTIDE SEQUENCE</scope>
    <source>
        <strain evidence="1">PclaraLFYP37</strain>
    </source>
</reference>
<dbReference type="SUPFAM" id="SSF63825">
    <property type="entry name" value="YWTD domain"/>
    <property type="match status" value="1"/>
</dbReference>
<dbReference type="Gene3D" id="2.120.10.30">
    <property type="entry name" value="TolB, C-terminal domain"/>
    <property type="match status" value="1"/>
</dbReference>
<organism evidence="1">
    <name type="scientific">Paraprevotella clara</name>
    <dbReference type="NCBI Taxonomy" id="454154"/>
    <lineage>
        <taxon>Bacteria</taxon>
        <taxon>Pseudomonadati</taxon>
        <taxon>Bacteroidota</taxon>
        <taxon>Bacteroidia</taxon>
        <taxon>Bacteroidales</taxon>
        <taxon>Prevotellaceae</taxon>
        <taxon>Paraprevotella</taxon>
    </lineage>
</organism>
<dbReference type="AlphaFoldDB" id="A0A6N3D2H6"/>